<proteinExistence type="predicted"/>
<reference evidence="3" key="1">
    <citation type="submission" date="2022-11" db="UniProtKB">
        <authorList>
            <consortium name="WormBaseParasite"/>
        </authorList>
    </citation>
    <scope>IDENTIFICATION</scope>
</reference>
<dbReference type="Proteomes" id="UP000887566">
    <property type="component" value="Unplaced"/>
</dbReference>
<evidence type="ECO:0000313" key="3">
    <source>
        <dbReference type="WBParaSite" id="PSAMB.scaffold5100size12654.g25910.t1"/>
    </source>
</evidence>
<feature type="region of interest" description="Disordered" evidence="1">
    <location>
        <begin position="215"/>
        <end position="236"/>
    </location>
</feature>
<dbReference type="WBParaSite" id="PSAMB.scaffold5100size12654.g25910.t1">
    <property type="protein sequence ID" value="PSAMB.scaffold5100size12654.g25910.t1"/>
    <property type="gene ID" value="PSAMB.scaffold5100size12654.g25910"/>
</dbReference>
<keyword evidence="2" id="KW-1185">Reference proteome</keyword>
<organism evidence="2 3">
    <name type="scientific">Plectus sambesii</name>
    <dbReference type="NCBI Taxonomy" id="2011161"/>
    <lineage>
        <taxon>Eukaryota</taxon>
        <taxon>Metazoa</taxon>
        <taxon>Ecdysozoa</taxon>
        <taxon>Nematoda</taxon>
        <taxon>Chromadorea</taxon>
        <taxon>Plectida</taxon>
        <taxon>Plectina</taxon>
        <taxon>Plectoidea</taxon>
        <taxon>Plectidae</taxon>
        <taxon>Plectus</taxon>
    </lineage>
</organism>
<dbReference type="AlphaFoldDB" id="A0A914WTS5"/>
<evidence type="ECO:0000313" key="2">
    <source>
        <dbReference type="Proteomes" id="UP000887566"/>
    </source>
</evidence>
<evidence type="ECO:0000256" key="1">
    <source>
        <dbReference type="SAM" id="MobiDB-lite"/>
    </source>
</evidence>
<protein>
    <submittedName>
        <fullName evidence="3">Uncharacterized protein</fullName>
    </submittedName>
</protein>
<accession>A0A914WTS5</accession>
<name>A0A914WTS5_9BILA</name>
<sequence>MLFRRQSYRLAISNERDVGQIVATDSNDGGRKKGNGRPIGWPLCSRRTVVIHLGDLSLRARNKHVLPLRTGDFYLCVCRIDDDSCKSRESVDDDEDDHTRRPVGVSFALRWFDASRDDFAQIPVNPEQLADWLRSARSATFLSLPSRLGCSFNLTNCLLMDGASGLVERRPLCWTRNGDATLSLVDDEDDDNGVAPGAPDKWEEEAAADLIDMTRRPSASSARQPPVRRQTPERGMSCSSFASSASAIMEADANSKAVQPYSPKDITSVRSDMFAAEFIAFAGVCADSGDSAIVELHPRRAHLLDVFIADDVARALGYLHTVHSSIFGGERLFWRDGLARSVATAAWEHDEVVDARPGHLQEPARSFIHFALPPLGPRMKPVVYRSHSPVEAPLPAQWCCVPLHCLSLSV</sequence>